<dbReference type="PANTHER" id="PTHR37953:SF1">
    <property type="entry name" value="UPF0127 PROTEIN MJ1496"/>
    <property type="match status" value="1"/>
</dbReference>
<sequence>MCALLVSCSVPDGPNPGDTVTLPTDSTTADASPPITLNGPGQLLPVSATAEIKGKTFELEVAQTNQEQALGLMFRSALPDNRGMLFPFSSPRRTSFW</sequence>
<reference evidence="3" key="1">
    <citation type="submission" date="2018-04" db="EMBL/GenBank/DDBJ databases">
        <authorList>
            <person name="Cornet L."/>
        </authorList>
    </citation>
    <scope>NUCLEOTIDE SEQUENCE [LARGE SCALE GENOMIC DNA]</scope>
</reference>
<comment type="caution">
    <text evidence="2">The sequence shown here is derived from an EMBL/GenBank/DDBJ whole genome shotgun (WGS) entry which is preliminary data.</text>
</comment>
<dbReference type="AlphaFoldDB" id="A0A2W4WRI3"/>
<dbReference type="InterPro" id="IPR038695">
    <property type="entry name" value="Saro_0823-like_sf"/>
</dbReference>
<evidence type="ECO:0000256" key="1">
    <source>
        <dbReference type="SAM" id="MobiDB-lite"/>
    </source>
</evidence>
<gene>
    <name evidence="2" type="ORF">DCF15_18900</name>
</gene>
<dbReference type="PANTHER" id="PTHR37953">
    <property type="entry name" value="UPF0127 PROTEIN MJ1496"/>
    <property type="match status" value="1"/>
</dbReference>
<dbReference type="Pfam" id="PF02643">
    <property type="entry name" value="DUF192"/>
    <property type="match status" value="1"/>
</dbReference>
<evidence type="ECO:0000313" key="3">
    <source>
        <dbReference type="Proteomes" id="UP000249794"/>
    </source>
</evidence>
<reference evidence="2 3" key="2">
    <citation type="submission" date="2018-06" db="EMBL/GenBank/DDBJ databases">
        <title>Metagenomic assembly of (sub)arctic Cyanobacteria and their associated microbiome from non-axenic cultures.</title>
        <authorList>
            <person name="Baurain D."/>
        </authorList>
    </citation>
    <scope>NUCLEOTIDE SEQUENCE [LARGE SCALE GENOMIC DNA]</scope>
    <source>
        <strain evidence="2">ULC027bin1</strain>
    </source>
</reference>
<accession>A0A2W4WRI3</accession>
<feature type="non-terminal residue" evidence="2">
    <location>
        <position position="97"/>
    </location>
</feature>
<protein>
    <submittedName>
        <fullName evidence="2">DUF192 domain-containing protein</fullName>
    </submittedName>
</protein>
<proteinExistence type="predicted"/>
<dbReference type="Gene3D" id="2.60.120.1140">
    <property type="entry name" value="Protein of unknown function DUF192"/>
    <property type="match status" value="1"/>
</dbReference>
<feature type="region of interest" description="Disordered" evidence="1">
    <location>
        <begin position="11"/>
        <end position="42"/>
    </location>
</feature>
<evidence type="ECO:0000313" key="2">
    <source>
        <dbReference type="EMBL" id="PZO47556.1"/>
    </source>
</evidence>
<organism evidence="2 3">
    <name type="scientific">Phormidesmis priestleyi</name>
    <dbReference type="NCBI Taxonomy" id="268141"/>
    <lineage>
        <taxon>Bacteria</taxon>
        <taxon>Bacillati</taxon>
        <taxon>Cyanobacteriota</taxon>
        <taxon>Cyanophyceae</taxon>
        <taxon>Leptolyngbyales</taxon>
        <taxon>Leptolyngbyaceae</taxon>
        <taxon>Phormidesmis</taxon>
    </lineage>
</organism>
<name>A0A2W4WRI3_9CYAN</name>
<dbReference type="EMBL" id="QBMP01000269">
    <property type="protein sequence ID" value="PZO47556.1"/>
    <property type="molecule type" value="Genomic_DNA"/>
</dbReference>
<dbReference type="Proteomes" id="UP000249794">
    <property type="component" value="Unassembled WGS sequence"/>
</dbReference>
<dbReference type="InterPro" id="IPR003795">
    <property type="entry name" value="DUF192"/>
</dbReference>
<feature type="compositionally biased region" description="Polar residues" evidence="1">
    <location>
        <begin position="21"/>
        <end position="30"/>
    </location>
</feature>